<dbReference type="Gene3D" id="1.20.120.1630">
    <property type="match status" value="1"/>
</dbReference>
<dbReference type="SUPFAM" id="SSF52540">
    <property type="entry name" value="P-loop containing nucleoside triphosphate hydrolases"/>
    <property type="match status" value="1"/>
</dbReference>
<comment type="caution">
    <text evidence="4">The sequence shown here is derived from an EMBL/GenBank/DDBJ whole genome shotgun (WGS) entry which is preliminary data.</text>
</comment>
<dbReference type="EMBL" id="SNRW01000501">
    <property type="protein sequence ID" value="KAA6400778.1"/>
    <property type="molecule type" value="Genomic_DNA"/>
</dbReference>
<dbReference type="GO" id="GO:0006656">
    <property type="term" value="P:phosphatidylcholine biosynthetic process"/>
    <property type="evidence" value="ECO:0007669"/>
    <property type="project" value="UniProtKB-UniPathway"/>
</dbReference>
<evidence type="ECO:0000256" key="2">
    <source>
        <dbReference type="SAM" id="MobiDB-lite"/>
    </source>
</evidence>
<protein>
    <recommendedName>
        <fullName evidence="3">RecA family profile 1 domain-containing protein</fullName>
    </recommendedName>
</protein>
<organism evidence="4 5">
    <name type="scientific">Streblomastix strix</name>
    <dbReference type="NCBI Taxonomy" id="222440"/>
    <lineage>
        <taxon>Eukaryota</taxon>
        <taxon>Metamonada</taxon>
        <taxon>Preaxostyla</taxon>
        <taxon>Oxymonadida</taxon>
        <taxon>Streblomastigidae</taxon>
        <taxon>Streblomastix</taxon>
    </lineage>
</organism>
<reference evidence="4 5" key="1">
    <citation type="submission" date="2019-03" db="EMBL/GenBank/DDBJ databases">
        <title>Single cell metagenomics reveals metabolic interactions within the superorganism composed of flagellate Streblomastix strix and complex community of Bacteroidetes bacteria on its surface.</title>
        <authorList>
            <person name="Treitli S.C."/>
            <person name="Kolisko M."/>
            <person name="Husnik F."/>
            <person name="Keeling P."/>
            <person name="Hampl V."/>
        </authorList>
    </citation>
    <scope>NUCLEOTIDE SEQUENCE [LARGE SCALE GENOMIC DNA]</scope>
    <source>
        <strain evidence="4">ST1C</strain>
    </source>
</reference>
<dbReference type="GO" id="GO:0140664">
    <property type="term" value="F:ATP-dependent DNA damage sensor activity"/>
    <property type="evidence" value="ECO:0007669"/>
    <property type="project" value="InterPro"/>
</dbReference>
<dbReference type="AlphaFoldDB" id="A0A5J4X093"/>
<dbReference type="GO" id="GO:0090656">
    <property type="term" value="P:t-circle formation"/>
    <property type="evidence" value="ECO:0007669"/>
    <property type="project" value="TreeGrafter"/>
</dbReference>
<evidence type="ECO:0000256" key="1">
    <source>
        <dbReference type="SAM" id="Coils"/>
    </source>
</evidence>
<dbReference type="PROSITE" id="PS50162">
    <property type="entry name" value="RECA_2"/>
    <property type="match status" value="1"/>
</dbReference>
<sequence>MEENQKQEIAEIRPVDIRRGRAFLKTDCEAIDALLRGGIDSRGITEIVGESAVGKTQLCFQLCCTCQFHQQNGVDWELADNVYLKKASTAQELLYIINTELPLLIIKVGIKLIVIDSIAAVLRSDFGKDEIKDRADVIFQIAEQLKILSDKHEIAVVVVNQVVTNMSETFADDRLFFYHSIAIDYEQKLKKLTEQTKLNDKKSKDEQQTSTQLDKQDQIDIYQERILLDEEDDLMNMAPLPSEFDQSRPALGLAWASCVTTRLLLTRTPHTRTLRVRVNDSSETEDKNDQKKIAPRFLRIESTVRRMSVVHSPRLPPSSALFLIGQGVAGAIGLFIPSLFASFPEFIIPRLEQDLFKGIYTRTRHPQALCVMLIFHALALWRDSLTLLLYAILSILPIIQLVNNEEEDLIFRFQKKYIVYKRIVPTFFPILNPLWNLDEETFKLEKAQEEYQRRKIQKMRRIIEYLENHRQEIEQDGFVSDVDIDDGFEIRNWQNNKPNEQQFNNYTSRSIPNYNNQVQNKEYAQRTQRPNVEREQDQIQYNIQNEDQMMQPPSRSRNQIKATHEAQIQSQQFDLPPISPFPEDFMNPYIQNEIITPSIPYTQQLQQIIPTPYPPTTRTLPIELQAHHSQTGNRAPNNNYNFIRR</sequence>
<dbReference type="Pfam" id="PF08423">
    <property type="entry name" value="Rad51"/>
    <property type="match status" value="2"/>
</dbReference>
<evidence type="ECO:0000313" key="4">
    <source>
        <dbReference type="EMBL" id="KAA6400778.1"/>
    </source>
</evidence>
<gene>
    <name evidence="4" type="ORF">EZS28_003696</name>
</gene>
<name>A0A5J4X093_9EUKA</name>
<evidence type="ECO:0000313" key="5">
    <source>
        <dbReference type="Proteomes" id="UP000324800"/>
    </source>
</evidence>
<dbReference type="GO" id="GO:0045003">
    <property type="term" value="P:double-strand break repair via synthesis-dependent strand annealing"/>
    <property type="evidence" value="ECO:0007669"/>
    <property type="project" value="TreeGrafter"/>
</dbReference>
<dbReference type="PANTHER" id="PTHR46487:SF1">
    <property type="entry name" value="DNA REPAIR PROTEIN XRCC3"/>
    <property type="match status" value="1"/>
</dbReference>
<dbReference type="OrthoDB" id="1861185at2759"/>
<evidence type="ECO:0000259" key="3">
    <source>
        <dbReference type="PROSITE" id="PS50162"/>
    </source>
</evidence>
<dbReference type="GO" id="GO:0000400">
    <property type="term" value="F:four-way junction DNA binding"/>
    <property type="evidence" value="ECO:0007669"/>
    <property type="project" value="TreeGrafter"/>
</dbReference>
<dbReference type="InterPro" id="IPR027417">
    <property type="entry name" value="P-loop_NTPase"/>
</dbReference>
<dbReference type="GO" id="GO:0033065">
    <property type="term" value="C:Rad51C-XRCC3 complex"/>
    <property type="evidence" value="ECO:0007669"/>
    <property type="project" value="TreeGrafter"/>
</dbReference>
<dbReference type="GO" id="GO:0005524">
    <property type="term" value="F:ATP binding"/>
    <property type="evidence" value="ECO:0007669"/>
    <property type="project" value="InterPro"/>
</dbReference>
<dbReference type="Proteomes" id="UP000324800">
    <property type="component" value="Unassembled WGS sequence"/>
</dbReference>
<dbReference type="PANTHER" id="PTHR46487">
    <property type="entry name" value="DNA REPAIR PROTEIN XRCC3"/>
    <property type="match status" value="1"/>
</dbReference>
<feature type="region of interest" description="Disordered" evidence="2">
    <location>
        <begin position="626"/>
        <end position="645"/>
    </location>
</feature>
<dbReference type="GO" id="GO:0071140">
    <property type="term" value="P:resolution of mitotic recombination intermediates"/>
    <property type="evidence" value="ECO:0007669"/>
    <property type="project" value="TreeGrafter"/>
</dbReference>
<dbReference type="GO" id="GO:0000722">
    <property type="term" value="P:telomere maintenance via recombination"/>
    <property type="evidence" value="ECO:0007669"/>
    <property type="project" value="TreeGrafter"/>
</dbReference>
<dbReference type="InterPro" id="IPR020588">
    <property type="entry name" value="RecA_ATP-bd"/>
</dbReference>
<dbReference type="GO" id="GO:0005657">
    <property type="term" value="C:replication fork"/>
    <property type="evidence" value="ECO:0007669"/>
    <property type="project" value="TreeGrafter"/>
</dbReference>
<dbReference type="UniPathway" id="UPA00753"/>
<feature type="domain" description="RecA family profile 1" evidence="3">
    <location>
        <begin position="20"/>
        <end position="162"/>
    </location>
</feature>
<proteinExistence type="predicted"/>
<keyword evidence="1" id="KW-0175">Coiled coil</keyword>
<accession>A0A5J4X093</accession>
<feature type="compositionally biased region" description="Polar residues" evidence="2">
    <location>
        <begin position="627"/>
        <end position="645"/>
    </location>
</feature>
<dbReference type="InterPro" id="IPR013632">
    <property type="entry name" value="Rad51_C"/>
</dbReference>
<feature type="coiled-coil region" evidence="1">
    <location>
        <begin position="437"/>
        <end position="476"/>
    </location>
</feature>
<dbReference type="Gene3D" id="3.40.50.300">
    <property type="entry name" value="P-loop containing nucleotide triphosphate hydrolases"/>
    <property type="match status" value="1"/>
</dbReference>